<evidence type="ECO:0000313" key="4">
    <source>
        <dbReference type="Proteomes" id="UP001183794"/>
    </source>
</evidence>
<feature type="transmembrane region" description="Helical" evidence="2">
    <location>
        <begin position="708"/>
        <end position="729"/>
    </location>
</feature>
<gene>
    <name evidence="3" type="ORF">J2S62_001816</name>
</gene>
<evidence type="ECO:0000256" key="2">
    <source>
        <dbReference type="SAM" id="Phobius"/>
    </source>
</evidence>
<protein>
    <recommendedName>
        <fullName evidence="5">Glycosyltransferase family 2 protein</fullName>
    </recommendedName>
</protein>
<evidence type="ECO:0000313" key="3">
    <source>
        <dbReference type="EMBL" id="MDR7347559.1"/>
    </source>
</evidence>
<dbReference type="EMBL" id="JAVDYJ010000001">
    <property type="protein sequence ID" value="MDR7347559.1"/>
    <property type="molecule type" value="Genomic_DNA"/>
</dbReference>
<evidence type="ECO:0008006" key="5">
    <source>
        <dbReference type="Google" id="ProtNLM"/>
    </source>
</evidence>
<feature type="transmembrane region" description="Helical" evidence="2">
    <location>
        <begin position="1112"/>
        <end position="1131"/>
    </location>
</feature>
<proteinExistence type="predicted"/>
<keyword evidence="4" id="KW-1185">Reference proteome</keyword>
<feature type="transmembrane region" description="Helical" evidence="2">
    <location>
        <begin position="249"/>
        <end position="273"/>
    </location>
</feature>
<reference evidence="3 4" key="1">
    <citation type="submission" date="2023-07" db="EMBL/GenBank/DDBJ databases">
        <title>Sequencing the genomes of 1000 actinobacteria strains.</title>
        <authorList>
            <person name="Klenk H.-P."/>
        </authorList>
    </citation>
    <scope>NUCLEOTIDE SEQUENCE [LARGE SCALE GENOMIC DNA]</scope>
    <source>
        <strain evidence="3 4">DSM 22966</strain>
    </source>
</reference>
<dbReference type="PANTHER" id="PTHR43685:SF3">
    <property type="entry name" value="SLR2126 PROTEIN"/>
    <property type="match status" value="1"/>
</dbReference>
<comment type="caution">
    <text evidence="3">The sequence shown here is derived from an EMBL/GenBank/DDBJ whole genome shotgun (WGS) entry which is preliminary data.</text>
</comment>
<evidence type="ECO:0000256" key="1">
    <source>
        <dbReference type="SAM" id="MobiDB-lite"/>
    </source>
</evidence>
<keyword evidence="2" id="KW-1133">Transmembrane helix</keyword>
<dbReference type="Gene3D" id="3.90.550.10">
    <property type="entry name" value="Spore Coat Polysaccharide Biosynthesis Protein SpsA, Chain A"/>
    <property type="match status" value="1"/>
</dbReference>
<organism evidence="3 4">
    <name type="scientific">Enteractinococcus fodinae</name>
    <dbReference type="NCBI Taxonomy" id="684663"/>
    <lineage>
        <taxon>Bacteria</taxon>
        <taxon>Bacillati</taxon>
        <taxon>Actinomycetota</taxon>
        <taxon>Actinomycetes</taxon>
        <taxon>Micrococcales</taxon>
        <taxon>Micrococcaceae</taxon>
    </lineage>
</organism>
<sequence>MAKYHVTGVFLLEDPAHATTEVFTSAINGTVGIDAAVVVTEPTVEAAVLENLDRLMTESGIEYHHVVRDTSTTLAEQLNDVVAPDQQRINVQSWLWFLTDDTVVSPTSLASQLQAVEISPSVAIAGAKQLADRRLIDVGLSVALSGEIVSLIEPGELDQGQYDHRTDVFAVSLPGMLVQTELFTRLNGFDPLTPELAQTVDLCWRARLAGHRVAVVPAAEVQHTALPDEPPIADTWEASRWLRLKHTGFLGALGGWLWGLLSAMAVVVAGLFVKDPGTGAAQARGILRTLARPVALAASRRAAKKTKTRPFHAVDELRPSRARVRDYRRSVLEGGDTADVIGDGTGVSDAPQEATGGHDDFDELATPDRNWVGIGAVTLVVVLGTVALLGLRHLLGAPALAGGNLLPASQDLSILVAKAASGWAHPGAGAPGYDGPFGWLVALFGLTTNASAVFVWLWILALPLAGLGAWVLAGTVTTSRYARFAAGLIWASAPVLLTAVSEGRVGGLIVHLVLPWFALAVLRAIGYTPENTRLPADQPEHDDRPVLLGRKPRNTTATTSLTAAAWIAILLTVMTAAAPSMFLPLTAGIIILALVLRSRAKVLWWTPILAATALLPAVVSHGTDLRAILADPGAPASYDPAPTWQFLLGLPHEVALDAGLAELPWLDALSPAAPWAGIAVFVIALPLVVLAILGVMRPGAGGSLARSGLLAGFIGLAIATANSGLTFSIDQTGEPVALSTIPPVSLAWLGFLLAAIVGINTLTRSRTRSAGYVTQHRAGWPAHTAISVLVLTGVLATGLWLTPRMVPNDTLTQARETSTDQRGVAVAEAATDELVEENSTRASLDYVTGTPRVAGVQQHALPATAVDSAVSDLRTRTLVITRTSEGLRTHLISGEGTMIDDMTGTWTARTVTGDLFDPQSAPADDADEALRTVAAQLTTGTDADPRPLLDALGAGYVVLTDPAGTETTLAAGIDAAPGMASVGHTRAGWLWRVVPDEGTNDDGTELGVEVLTENGSSAPRGTATARARIVEDEATVALAATNPDGSIDVQLPDTTTQRELILAERANPGFRAWLDGEELNSTVTQPEWVQAFELPETGGNLTVEFAPPAGKWLWLIPGILGIITLVLGIPAPARTTSGRVHEPR</sequence>
<feature type="region of interest" description="Disordered" evidence="1">
    <location>
        <begin position="336"/>
        <end position="355"/>
    </location>
</feature>
<name>A0ABU2B580_9MICC</name>
<dbReference type="PANTHER" id="PTHR43685">
    <property type="entry name" value="GLYCOSYLTRANSFERASE"/>
    <property type="match status" value="1"/>
</dbReference>
<dbReference type="RefSeq" id="WP_310173903.1">
    <property type="nucleotide sequence ID" value="NZ_BAABHE010000003.1"/>
</dbReference>
<feature type="transmembrane region" description="Helical" evidence="2">
    <location>
        <begin position="741"/>
        <end position="759"/>
    </location>
</feature>
<keyword evidence="2" id="KW-0472">Membrane</keyword>
<keyword evidence="2" id="KW-0812">Transmembrane</keyword>
<feature type="transmembrane region" description="Helical" evidence="2">
    <location>
        <begin position="563"/>
        <end position="595"/>
    </location>
</feature>
<accession>A0ABU2B580</accession>
<feature type="transmembrane region" description="Helical" evidence="2">
    <location>
        <begin position="602"/>
        <end position="619"/>
    </location>
</feature>
<feature type="transmembrane region" description="Helical" evidence="2">
    <location>
        <begin position="371"/>
        <end position="391"/>
    </location>
</feature>
<dbReference type="InterPro" id="IPR029044">
    <property type="entry name" value="Nucleotide-diphossugar_trans"/>
</dbReference>
<feature type="transmembrane region" description="Helical" evidence="2">
    <location>
        <begin position="780"/>
        <end position="801"/>
    </location>
</feature>
<dbReference type="Pfam" id="PF13641">
    <property type="entry name" value="Glyco_tranf_2_3"/>
    <property type="match status" value="1"/>
</dbReference>
<dbReference type="InterPro" id="IPR050834">
    <property type="entry name" value="Glycosyltransf_2"/>
</dbReference>
<dbReference type="SUPFAM" id="SSF53448">
    <property type="entry name" value="Nucleotide-diphospho-sugar transferases"/>
    <property type="match status" value="1"/>
</dbReference>
<dbReference type="Proteomes" id="UP001183794">
    <property type="component" value="Unassembled WGS sequence"/>
</dbReference>
<feature type="transmembrane region" description="Helical" evidence="2">
    <location>
        <begin position="507"/>
        <end position="525"/>
    </location>
</feature>
<feature type="transmembrane region" description="Helical" evidence="2">
    <location>
        <begin position="672"/>
        <end position="696"/>
    </location>
</feature>